<protein>
    <submittedName>
        <fullName evidence="3">ATP-binding protein</fullName>
    </submittedName>
</protein>
<comment type="caution">
    <text evidence="3">The sequence shown here is derived from an EMBL/GenBank/DDBJ whole genome shotgun (WGS) entry which is preliminary data.</text>
</comment>
<sequence>MIIKRDRYLSQLIERRNNGLIKVITGIRRCGKSFLLFELFTEYLKENGVKDEYIISLPLDDDINEKYRDPHELSLYVRSFIKDSSATYYILLDEIQFAISREELKNPDVPVRLYSVLNGLLRLPNVDIYVTGSNSKMLSKDIMTEFRGRGDVVEIHPLTFQEYYACCADPDKISAFEDYATYGGLPLILSKKTDTAKIQYLKNLFQEVYYKDIQERYQIDDSDVIDEMTDVLCSAVGSLTNVSKITNTLRSVKKRKISDAKIAEYLSYLTDSFLFRQVKRYDIKGKKYFETPSKFYCEDIGLRNVRLNLRQQEETHIMENIIYNELAARGYAVDVGVVKTTSTGTDGKRHQNSCEIDFIATLGRKKYYIQSALNIPDAEKERQEARPLLSVNDFFQKVIITKSTAKPWIDENGIHYIGLYDFLLNENALAEL</sequence>
<dbReference type="PANTHER" id="PTHR33295">
    <property type="entry name" value="ATPASE"/>
    <property type="match status" value="1"/>
</dbReference>
<evidence type="ECO:0000313" key="3">
    <source>
        <dbReference type="EMBL" id="NMD88653.1"/>
    </source>
</evidence>
<feature type="domain" description="AAA" evidence="1">
    <location>
        <begin position="21"/>
        <end position="163"/>
    </location>
</feature>
<name>A0A848B1S6_9BACT</name>
<evidence type="ECO:0000313" key="4">
    <source>
        <dbReference type="Proteomes" id="UP000576225"/>
    </source>
</evidence>
<dbReference type="GO" id="GO:0005524">
    <property type="term" value="F:ATP binding"/>
    <property type="evidence" value="ECO:0007669"/>
    <property type="project" value="UniProtKB-KW"/>
</dbReference>
<dbReference type="PANTHER" id="PTHR33295:SF18">
    <property type="entry name" value="AAA+ ATPASE DOMAIN-CONTAINING PROTEIN"/>
    <property type="match status" value="1"/>
</dbReference>
<evidence type="ECO:0000259" key="1">
    <source>
        <dbReference type="Pfam" id="PF13173"/>
    </source>
</evidence>
<organism evidence="3 4">
    <name type="scientific">Victivallis vadensis</name>
    <dbReference type="NCBI Taxonomy" id="172901"/>
    <lineage>
        <taxon>Bacteria</taxon>
        <taxon>Pseudomonadati</taxon>
        <taxon>Lentisphaerota</taxon>
        <taxon>Lentisphaeria</taxon>
        <taxon>Victivallales</taxon>
        <taxon>Victivallaceae</taxon>
        <taxon>Victivallis</taxon>
    </lineage>
</organism>
<feature type="domain" description="DUF4143" evidence="2">
    <location>
        <begin position="211"/>
        <end position="370"/>
    </location>
</feature>
<reference evidence="3 4" key="1">
    <citation type="submission" date="2020-04" db="EMBL/GenBank/DDBJ databases">
        <authorList>
            <person name="Hitch T.C.A."/>
            <person name="Wylensek D."/>
            <person name="Clavel T."/>
        </authorList>
    </citation>
    <scope>NUCLEOTIDE SEQUENCE [LARGE SCALE GENOMIC DNA]</scope>
    <source>
        <strain evidence="3 4">COR2-253-APC-1A</strain>
    </source>
</reference>
<keyword evidence="3" id="KW-0067">ATP-binding</keyword>
<dbReference type="SUPFAM" id="SSF52540">
    <property type="entry name" value="P-loop containing nucleoside triphosphate hydrolases"/>
    <property type="match status" value="1"/>
</dbReference>
<proteinExistence type="predicted"/>
<dbReference type="InterPro" id="IPR027417">
    <property type="entry name" value="P-loop_NTPase"/>
</dbReference>
<dbReference type="InterPro" id="IPR041682">
    <property type="entry name" value="AAA_14"/>
</dbReference>
<dbReference type="Pfam" id="PF13635">
    <property type="entry name" value="DUF4143"/>
    <property type="match status" value="1"/>
</dbReference>
<dbReference type="RefSeq" id="WP_168963700.1">
    <property type="nucleotide sequence ID" value="NZ_JABAEW010000053.1"/>
</dbReference>
<dbReference type="AlphaFoldDB" id="A0A848B1S6"/>
<keyword evidence="3" id="KW-0547">Nucleotide-binding</keyword>
<evidence type="ECO:0000259" key="2">
    <source>
        <dbReference type="Pfam" id="PF13635"/>
    </source>
</evidence>
<gene>
    <name evidence="3" type="ORF">HF882_18855</name>
</gene>
<dbReference type="Proteomes" id="UP000576225">
    <property type="component" value="Unassembled WGS sequence"/>
</dbReference>
<dbReference type="InterPro" id="IPR025420">
    <property type="entry name" value="DUF4143"/>
</dbReference>
<dbReference type="EMBL" id="JABAEW010000053">
    <property type="protein sequence ID" value="NMD88653.1"/>
    <property type="molecule type" value="Genomic_DNA"/>
</dbReference>
<accession>A0A848B1S6</accession>
<dbReference type="Pfam" id="PF13173">
    <property type="entry name" value="AAA_14"/>
    <property type="match status" value="1"/>
</dbReference>